<dbReference type="Gene3D" id="3.30.200.20">
    <property type="entry name" value="Phosphorylase Kinase, domain 1"/>
    <property type="match status" value="1"/>
</dbReference>
<dbReference type="GO" id="GO:0008649">
    <property type="term" value="F:rRNA methyltransferase activity"/>
    <property type="evidence" value="ECO:0007669"/>
    <property type="project" value="TreeGrafter"/>
</dbReference>
<evidence type="ECO:0000256" key="2">
    <source>
        <dbReference type="ARBA" id="ARBA00010632"/>
    </source>
</evidence>
<evidence type="ECO:0000256" key="12">
    <source>
        <dbReference type="ARBA" id="ARBA00047568"/>
    </source>
</evidence>
<dbReference type="FunFam" id="3.30.200.20:FF:000056">
    <property type="entry name" value="Fibrillarin like 1"/>
    <property type="match status" value="1"/>
</dbReference>
<dbReference type="GO" id="GO:0031428">
    <property type="term" value="C:box C/D methylation guide snoRNP complex"/>
    <property type="evidence" value="ECO:0007669"/>
    <property type="project" value="TreeGrafter"/>
</dbReference>
<keyword evidence="9" id="KW-0539">Nucleus</keyword>
<dbReference type="NCBIfam" id="NF003276">
    <property type="entry name" value="PRK04266.1-2"/>
    <property type="match status" value="1"/>
</dbReference>
<organism evidence="13 14">
    <name type="scientific">Coturnix japonica</name>
    <name type="common">Japanese quail</name>
    <name type="synonym">Coturnix coturnix japonica</name>
    <dbReference type="NCBI Taxonomy" id="93934"/>
    <lineage>
        <taxon>Eukaryota</taxon>
        <taxon>Metazoa</taxon>
        <taxon>Chordata</taxon>
        <taxon>Craniata</taxon>
        <taxon>Vertebrata</taxon>
        <taxon>Euteleostomi</taxon>
        <taxon>Archelosauria</taxon>
        <taxon>Archosauria</taxon>
        <taxon>Dinosauria</taxon>
        <taxon>Saurischia</taxon>
        <taxon>Theropoda</taxon>
        <taxon>Coelurosauria</taxon>
        <taxon>Aves</taxon>
        <taxon>Neognathae</taxon>
        <taxon>Galloanserae</taxon>
        <taxon>Galliformes</taxon>
        <taxon>Phasianidae</taxon>
        <taxon>Perdicinae</taxon>
        <taxon>Coturnix</taxon>
    </lineage>
</organism>
<dbReference type="InterPro" id="IPR029063">
    <property type="entry name" value="SAM-dependent_MTases_sf"/>
</dbReference>
<accession>A0A8C2SSG7</accession>
<keyword evidence="7" id="KW-0949">S-adenosyl-L-methionine</keyword>
<dbReference type="GO" id="GO:0000494">
    <property type="term" value="P:box C/D sno(s)RNA 3'-end processing"/>
    <property type="evidence" value="ECO:0007669"/>
    <property type="project" value="TreeGrafter"/>
</dbReference>
<evidence type="ECO:0000256" key="1">
    <source>
        <dbReference type="ARBA" id="ARBA00004604"/>
    </source>
</evidence>
<dbReference type="Ensembl" id="ENSCJPT00005002294.1">
    <property type="protein sequence ID" value="ENSCJPP00005001371.1"/>
    <property type="gene ID" value="ENSCJPG00005001201.1"/>
</dbReference>
<keyword evidence="5" id="KW-0489">Methyltransferase</keyword>
<evidence type="ECO:0000256" key="4">
    <source>
        <dbReference type="ARBA" id="ARBA00022552"/>
    </source>
</evidence>
<dbReference type="SUPFAM" id="SSF53335">
    <property type="entry name" value="S-adenosyl-L-methionine-dependent methyltransferases"/>
    <property type="match status" value="1"/>
</dbReference>
<keyword evidence="14" id="KW-1185">Reference proteome</keyword>
<dbReference type="FunFam" id="3.40.50.150:FF:000592">
    <property type="entry name" value="Mediator of RNA polymerase II transcription subunit 36a"/>
    <property type="match status" value="1"/>
</dbReference>
<keyword evidence="4" id="KW-0698">rRNA processing</keyword>
<keyword evidence="6" id="KW-0808">Transferase</keyword>
<dbReference type="InterPro" id="IPR020813">
    <property type="entry name" value="Fibrillarin_CS"/>
</dbReference>
<evidence type="ECO:0000256" key="8">
    <source>
        <dbReference type="ARBA" id="ARBA00022884"/>
    </source>
</evidence>
<dbReference type="AlphaFoldDB" id="A0A8C2SSG7"/>
<reference evidence="13" key="1">
    <citation type="submission" date="2025-08" db="UniProtKB">
        <authorList>
            <consortium name="Ensembl"/>
        </authorList>
    </citation>
    <scope>IDENTIFICATION</scope>
</reference>
<evidence type="ECO:0000256" key="11">
    <source>
        <dbReference type="ARBA" id="ARBA00032245"/>
    </source>
</evidence>
<dbReference type="PANTHER" id="PTHR10335">
    <property type="entry name" value="RRNA 2-O-METHYLTRANSFERASE FIBRILLARIN"/>
    <property type="match status" value="1"/>
</dbReference>
<evidence type="ECO:0000256" key="7">
    <source>
        <dbReference type="ARBA" id="ARBA00022691"/>
    </source>
</evidence>
<dbReference type="GeneTree" id="ENSGT00550000074792"/>
<comment type="subcellular location">
    <subcellularLocation>
        <location evidence="1">Nucleus</location>
        <location evidence="1">Nucleolus</location>
    </subcellularLocation>
</comment>
<keyword evidence="10" id="KW-0687">Ribonucleoprotein</keyword>
<dbReference type="GO" id="GO:0015030">
    <property type="term" value="C:Cajal body"/>
    <property type="evidence" value="ECO:0007669"/>
    <property type="project" value="TreeGrafter"/>
</dbReference>
<dbReference type="SMART" id="SM01206">
    <property type="entry name" value="Fibrillarin"/>
    <property type="match status" value="1"/>
</dbReference>
<dbReference type="GO" id="GO:0003723">
    <property type="term" value="F:RNA binding"/>
    <property type="evidence" value="ECO:0007669"/>
    <property type="project" value="UniProtKB-KW"/>
</dbReference>
<comment type="similarity">
    <text evidence="2">Belongs to the methyltransferase superfamily. Fibrillarin family.</text>
</comment>
<dbReference type="Proteomes" id="UP000694412">
    <property type="component" value="Unassembled WGS sequence"/>
</dbReference>
<dbReference type="PANTHER" id="PTHR10335:SF17">
    <property type="entry name" value="FIBRILLARIN"/>
    <property type="match status" value="1"/>
</dbReference>
<evidence type="ECO:0000256" key="3">
    <source>
        <dbReference type="ARBA" id="ARBA00015190"/>
    </source>
</evidence>
<name>A0A8C2SSG7_COTJA</name>
<evidence type="ECO:0000313" key="14">
    <source>
        <dbReference type="Proteomes" id="UP000694412"/>
    </source>
</evidence>
<evidence type="ECO:0000256" key="9">
    <source>
        <dbReference type="ARBA" id="ARBA00023242"/>
    </source>
</evidence>
<dbReference type="Pfam" id="PF01269">
    <property type="entry name" value="Fibrillarin"/>
    <property type="match status" value="1"/>
</dbReference>
<gene>
    <name evidence="13" type="primary">FBLL1</name>
</gene>
<evidence type="ECO:0000313" key="13">
    <source>
        <dbReference type="Ensembl" id="ENSCJPP00005001371.1"/>
    </source>
</evidence>
<dbReference type="GO" id="GO:0032040">
    <property type="term" value="C:small-subunit processome"/>
    <property type="evidence" value="ECO:0007669"/>
    <property type="project" value="TreeGrafter"/>
</dbReference>
<dbReference type="Gene3D" id="3.40.50.150">
    <property type="entry name" value="Vaccinia Virus protein VP39"/>
    <property type="match status" value="1"/>
</dbReference>
<reference evidence="13" key="2">
    <citation type="submission" date="2025-09" db="UniProtKB">
        <authorList>
            <consortium name="Ensembl"/>
        </authorList>
    </citation>
    <scope>IDENTIFICATION</scope>
</reference>
<sequence length="256" mass="28466">MGQLWVPPHRFPPYFSPIGVFICRGKEDALVTRNMVPGESVYGEKRIAVEDGENKVEYRAWNPFRSKLAAAILGGIDQIHIKPGAKVLYLGAASGTTVSHVSDIVGPEGLVYAVEFSHRSGRDLINVAKKRTNVIPVIEDARHPHKYRMLIGEGGGGGFWGKKEQFWGLSDVLWGFYGGIWGSRWLWRRFWRSLRTFGFFESFGVFGCHFGVKKSNFGVWGGSGSLRTFGFFESFGVFGCHFGVKKSNFGVWGGSG</sequence>
<dbReference type="PRINTS" id="PR00052">
    <property type="entry name" value="FIBRILLARIN"/>
</dbReference>
<dbReference type="InterPro" id="IPR000692">
    <property type="entry name" value="Fibrillarin"/>
</dbReference>
<dbReference type="PROSITE" id="PS00566">
    <property type="entry name" value="FIBRILLARIN"/>
    <property type="match status" value="1"/>
</dbReference>
<comment type="catalytic activity">
    <reaction evidence="12">
        <text>L-glutaminyl-[histone H2A] + S-adenosyl-L-methionine = N(5)-methyl-L-glutaminyl-[histone H2A] + S-adenosyl-L-homocysteine + H(+)</text>
        <dbReference type="Rhea" id="RHEA:50904"/>
        <dbReference type="Rhea" id="RHEA-COMP:12837"/>
        <dbReference type="Rhea" id="RHEA-COMP:12839"/>
        <dbReference type="ChEBI" id="CHEBI:15378"/>
        <dbReference type="ChEBI" id="CHEBI:30011"/>
        <dbReference type="ChEBI" id="CHEBI:57856"/>
        <dbReference type="ChEBI" id="CHEBI:59789"/>
        <dbReference type="ChEBI" id="CHEBI:61891"/>
    </reaction>
</comment>
<evidence type="ECO:0000256" key="6">
    <source>
        <dbReference type="ARBA" id="ARBA00022679"/>
    </source>
</evidence>
<evidence type="ECO:0000256" key="5">
    <source>
        <dbReference type="ARBA" id="ARBA00022603"/>
    </source>
</evidence>
<protein>
    <recommendedName>
        <fullName evidence="3">rRNA 2'-O-methyltransferase fibrillarin</fullName>
    </recommendedName>
    <alternativeName>
        <fullName evidence="11">Histone-glutamine methyltransferase</fullName>
    </alternativeName>
</protein>
<dbReference type="GO" id="GO:1990259">
    <property type="term" value="F:histone H2AQ104 methyltransferase activity"/>
    <property type="evidence" value="ECO:0007669"/>
    <property type="project" value="TreeGrafter"/>
</dbReference>
<proteinExistence type="inferred from homology"/>
<evidence type="ECO:0000256" key="10">
    <source>
        <dbReference type="ARBA" id="ARBA00023274"/>
    </source>
</evidence>
<keyword evidence="8" id="KW-0694">RNA-binding</keyword>